<protein>
    <submittedName>
        <fullName evidence="1">Uncharacterized protein</fullName>
    </submittedName>
</protein>
<proteinExistence type="predicted"/>
<name>A0A6F8YIS9_9ACTN</name>
<dbReference type="EMBL" id="AP022871">
    <property type="protein sequence ID" value="BCB85977.1"/>
    <property type="molecule type" value="Genomic_DNA"/>
</dbReference>
<dbReference type="AlphaFoldDB" id="A0A6F8YIS9"/>
<keyword evidence="2" id="KW-1185">Reference proteome</keyword>
<sequence>MPTTLAGHAFWEHEDPAERRTQRLHFLKNMSMLGGLLLAAADTEGRPSLRYRTEHFTKDRRRSIRRGIRAARRDARIAMKSAAVGRRLPG</sequence>
<dbReference type="Proteomes" id="UP000503011">
    <property type="component" value="Chromosome"/>
</dbReference>
<gene>
    <name evidence="1" type="ORF">Psuf_032900</name>
</gene>
<evidence type="ECO:0000313" key="1">
    <source>
        <dbReference type="EMBL" id="BCB85977.1"/>
    </source>
</evidence>
<reference evidence="1 2" key="2">
    <citation type="submission" date="2020-03" db="EMBL/GenBank/DDBJ databases">
        <authorList>
            <person name="Ichikawa N."/>
            <person name="Kimura A."/>
            <person name="Kitahashi Y."/>
            <person name="Uohara A."/>
        </authorList>
    </citation>
    <scope>NUCLEOTIDE SEQUENCE [LARGE SCALE GENOMIC DNA]</scope>
    <source>
        <strain evidence="1 2">NBRC 105367</strain>
    </source>
</reference>
<reference evidence="1 2" key="1">
    <citation type="submission" date="2020-03" db="EMBL/GenBank/DDBJ databases">
        <title>Whole genome shotgun sequence of Phytohabitans suffuscus NBRC 105367.</title>
        <authorList>
            <person name="Komaki H."/>
            <person name="Tamura T."/>
        </authorList>
    </citation>
    <scope>NUCLEOTIDE SEQUENCE [LARGE SCALE GENOMIC DNA]</scope>
    <source>
        <strain evidence="1 2">NBRC 105367</strain>
    </source>
</reference>
<organism evidence="1 2">
    <name type="scientific">Phytohabitans suffuscus</name>
    <dbReference type="NCBI Taxonomy" id="624315"/>
    <lineage>
        <taxon>Bacteria</taxon>
        <taxon>Bacillati</taxon>
        <taxon>Actinomycetota</taxon>
        <taxon>Actinomycetes</taxon>
        <taxon>Micromonosporales</taxon>
        <taxon>Micromonosporaceae</taxon>
    </lineage>
</organism>
<accession>A0A6F8YIS9</accession>
<evidence type="ECO:0000313" key="2">
    <source>
        <dbReference type="Proteomes" id="UP000503011"/>
    </source>
</evidence>
<dbReference type="KEGG" id="psuu:Psuf_032900"/>